<evidence type="ECO:0000256" key="1">
    <source>
        <dbReference type="ARBA" id="ARBA00000971"/>
    </source>
</evidence>
<dbReference type="GO" id="GO:0003755">
    <property type="term" value="F:peptidyl-prolyl cis-trans isomerase activity"/>
    <property type="evidence" value="ECO:0007669"/>
    <property type="project" value="UniProtKB-KW"/>
</dbReference>
<dbReference type="Proteomes" id="UP000253740">
    <property type="component" value="Unassembled WGS sequence"/>
</dbReference>
<keyword evidence="4 5" id="KW-0697">Rotamase</keyword>
<dbReference type="Gene3D" id="3.10.50.40">
    <property type="match status" value="1"/>
</dbReference>
<keyword evidence="9" id="KW-1185">Reference proteome</keyword>
<accession>A0A0K8QQB1</accession>
<evidence type="ECO:0000256" key="5">
    <source>
        <dbReference type="PROSITE-ProRule" id="PRU00278"/>
    </source>
</evidence>
<dbReference type="EMBL" id="DF952378">
    <property type="protein sequence ID" value="GAN44215.1"/>
    <property type="molecule type" value="Genomic_DNA"/>
</dbReference>
<name>A0A0K8QQB1_9GAMM</name>
<dbReference type="InterPro" id="IPR046357">
    <property type="entry name" value="PPIase_dom_sf"/>
</dbReference>
<evidence type="ECO:0000256" key="4">
    <source>
        <dbReference type="ARBA" id="ARBA00023110"/>
    </source>
</evidence>
<protein>
    <recommendedName>
        <fullName evidence="3">peptidylprolyl isomerase</fullName>
        <ecNumber evidence="3">5.2.1.8</ecNumber>
    </recommendedName>
</protein>
<organism evidence="8">
    <name type="scientific">Mizugakiibacter sediminis</name>
    <dbReference type="NCBI Taxonomy" id="1475481"/>
    <lineage>
        <taxon>Bacteria</taxon>
        <taxon>Pseudomonadati</taxon>
        <taxon>Pseudomonadota</taxon>
        <taxon>Gammaproteobacteria</taxon>
        <taxon>Lysobacterales</taxon>
        <taxon>Rhodanobacteraceae</taxon>
        <taxon>Mizugakiibacter</taxon>
    </lineage>
</organism>
<dbReference type="InterPro" id="IPR050245">
    <property type="entry name" value="PrsA_foldase"/>
</dbReference>
<dbReference type="RefSeq" id="WP_062537621.1">
    <property type="nucleotide sequence ID" value="NZ_DF970239.1"/>
</dbReference>
<dbReference type="OrthoDB" id="9769613at2"/>
<dbReference type="PANTHER" id="PTHR47245:SF2">
    <property type="entry name" value="PEPTIDYL-PROLYL CIS-TRANS ISOMERASE HP_0175-RELATED"/>
    <property type="match status" value="1"/>
</dbReference>
<evidence type="ECO:0000313" key="9">
    <source>
        <dbReference type="Proteomes" id="UP000253740"/>
    </source>
</evidence>
<evidence type="ECO:0000259" key="6">
    <source>
        <dbReference type="PROSITE" id="PS50198"/>
    </source>
</evidence>
<evidence type="ECO:0000256" key="3">
    <source>
        <dbReference type="ARBA" id="ARBA00013194"/>
    </source>
</evidence>
<dbReference type="PROSITE" id="PS50198">
    <property type="entry name" value="PPIC_PPIASE_2"/>
    <property type="match status" value="1"/>
</dbReference>
<evidence type="ECO:0000313" key="7">
    <source>
        <dbReference type="EMBL" id="GAN44215.1"/>
    </source>
</evidence>
<dbReference type="EC" id="5.2.1.8" evidence="3"/>
<reference evidence="8" key="2">
    <citation type="submission" date="2015-08" db="EMBL/GenBank/DDBJ databases">
        <title>Complete DNA Sequence of Pseudomonas syringae pv. actinidiae, the Causal Agent of Kiwifruit Canker Disease.</title>
        <authorList>
            <person name="Rikkerink E.H.A."/>
            <person name="Fineran P.C."/>
        </authorList>
    </citation>
    <scope>NUCLEOTIDE SEQUENCE</scope>
    <source>
        <strain evidence="8">SkMP5</strain>
    </source>
</reference>
<evidence type="ECO:0000256" key="2">
    <source>
        <dbReference type="ARBA" id="ARBA00007656"/>
    </source>
</evidence>
<dbReference type="HOGENOM" id="CLU_034646_9_1_6"/>
<keyword evidence="5 8" id="KW-0413">Isomerase</keyword>
<comment type="catalytic activity">
    <reaction evidence="1">
        <text>[protein]-peptidylproline (omega=180) = [protein]-peptidylproline (omega=0)</text>
        <dbReference type="Rhea" id="RHEA:16237"/>
        <dbReference type="Rhea" id="RHEA-COMP:10747"/>
        <dbReference type="Rhea" id="RHEA-COMP:10748"/>
        <dbReference type="ChEBI" id="CHEBI:83833"/>
        <dbReference type="ChEBI" id="CHEBI:83834"/>
        <dbReference type="EC" id="5.2.1.8"/>
    </reaction>
</comment>
<dbReference type="SUPFAM" id="SSF54534">
    <property type="entry name" value="FKBP-like"/>
    <property type="match status" value="1"/>
</dbReference>
<dbReference type="InterPro" id="IPR000297">
    <property type="entry name" value="PPIase_PpiC"/>
</dbReference>
<reference evidence="7" key="1">
    <citation type="submission" date="2015-03" db="EMBL/GenBank/DDBJ databases">
        <title>Draft genome sequence of Mizugakiibacter sediminis skMP5.</title>
        <authorList>
            <person name="Watanabe T."/>
            <person name="Kojima H."/>
            <person name="Fukui M."/>
        </authorList>
    </citation>
    <scope>NUCLEOTIDE SEQUENCE</scope>
    <source>
        <strain evidence="7">SkMP5</strain>
    </source>
</reference>
<sequence>MSVRVNGVAVAEQDWPTPQLAAVHELLRQRAVARGLLDEGASAEDVERGIERTLAEEVRVPEPGEDECRRYYEQNKQRYRSGELVHARHILFQVTAGTPVPAVRALAEAMLAELRAKPELFEERARTRSNCPSGAQGGVLGQLGRGDTVPEFERALFEDETIGVLPKLVNTRHGFHIVAVDRRIPGEQLPFEAVRERIAAELRQRSEARALAQYVRVLAGQAELEGVELDAAASPLVQ</sequence>
<gene>
    <name evidence="7" type="ORF">MBSD_0736</name>
    <name evidence="8" type="ORF">MBSD_n2385</name>
</gene>
<feature type="domain" description="PpiC" evidence="6">
    <location>
        <begin position="82"/>
        <end position="182"/>
    </location>
</feature>
<dbReference type="STRING" id="1475481.GCA_000953855_02432"/>
<dbReference type="AlphaFoldDB" id="A0A0K8QQB1"/>
<proteinExistence type="inferred from homology"/>
<dbReference type="EMBL" id="DF970239">
    <property type="protein sequence ID" value="GAP67069.1"/>
    <property type="molecule type" value="Genomic_DNA"/>
</dbReference>
<dbReference type="Pfam" id="PF00639">
    <property type="entry name" value="Rotamase"/>
    <property type="match status" value="1"/>
</dbReference>
<dbReference type="PANTHER" id="PTHR47245">
    <property type="entry name" value="PEPTIDYLPROLYL ISOMERASE"/>
    <property type="match status" value="1"/>
</dbReference>
<comment type="similarity">
    <text evidence="2">Belongs to the PpiC/parvulin rotamase family.</text>
</comment>
<evidence type="ECO:0000313" key="8">
    <source>
        <dbReference type="EMBL" id="GAP67069.1"/>
    </source>
</evidence>